<proteinExistence type="predicted"/>
<dbReference type="VEuPathDB" id="PiroplasmaDB:TA13615"/>
<dbReference type="EMBL" id="UIVS01000002">
    <property type="protein sequence ID" value="SVP91543.1"/>
    <property type="molecule type" value="Genomic_DNA"/>
</dbReference>
<name>A0A3B0MMD7_THEAN</name>
<evidence type="ECO:0000313" key="1">
    <source>
        <dbReference type="EMBL" id="SVP90935.1"/>
    </source>
</evidence>
<protein>
    <submittedName>
        <fullName evidence="1">Uncharacterized protein</fullName>
    </submittedName>
</protein>
<dbReference type="EMBL" id="UIVT01000002">
    <property type="protein sequence ID" value="SVP90935.1"/>
    <property type="molecule type" value="Genomic_DNA"/>
</dbReference>
<sequence length="322" mass="37121">MFRLKSMETVYIFSCYQGITTIILQVLNSLEVTKSKSKQKNSCQYEEDYFWQYLQEFDPTLEKPDILYILDLFPLKNKRSLFTNIFTSQKLTRKTTSNQSKTRENVAENITAENSMFKMSYSCEDIQTSLETTWLELVGSMRLTSKDSKIHLFHRDVPTLKNIYKLLQPLSQGYSDVKFIAFLESIIFSEIPTPIGVLKAFPLPFASITATLLAQVRNILIKLFQTRGELELQTVKIRGDLKNSKDLKNITHVSILMIFPQLENRKKFVKSLKLIENTVSTTVLIRVSQETFMNGTLVSVPTDKKMIPRGVPCQVLINQKMV</sequence>
<accession>A0A3B0MMD7</accession>
<reference evidence="1" key="1">
    <citation type="submission" date="2018-07" db="EMBL/GenBank/DDBJ databases">
        <authorList>
            <person name="Quirk P.G."/>
            <person name="Krulwich T.A."/>
        </authorList>
    </citation>
    <scope>NUCLEOTIDE SEQUENCE</scope>
    <source>
        <strain evidence="1">Anand</strain>
    </source>
</reference>
<evidence type="ECO:0000313" key="2">
    <source>
        <dbReference type="EMBL" id="SVP91543.1"/>
    </source>
</evidence>
<dbReference type="AlphaFoldDB" id="A0A3B0MMD7"/>
<gene>
    <name evidence="1" type="ORF">TAT_000164700</name>
    <name evidence="2" type="ORF">TAV_000164900</name>
</gene>
<organism evidence="1">
    <name type="scientific">Theileria annulata</name>
    <dbReference type="NCBI Taxonomy" id="5874"/>
    <lineage>
        <taxon>Eukaryota</taxon>
        <taxon>Sar</taxon>
        <taxon>Alveolata</taxon>
        <taxon>Apicomplexa</taxon>
        <taxon>Aconoidasida</taxon>
        <taxon>Piroplasmida</taxon>
        <taxon>Theileriidae</taxon>
        <taxon>Theileria</taxon>
    </lineage>
</organism>